<dbReference type="EMBL" id="PSNX01000026">
    <property type="protein sequence ID" value="PPE64874.1"/>
    <property type="molecule type" value="Genomic_DNA"/>
</dbReference>
<dbReference type="InterPro" id="IPR051310">
    <property type="entry name" value="MCP_chemotaxis"/>
</dbReference>
<organism evidence="6 7">
    <name type="scientific">Caldimonas caldifontis</name>
    <dbReference type="NCBI Taxonomy" id="1452508"/>
    <lineage>
        <taxon>Bacteria</taxon>
        <taxon>Pseudomonadati</taxon>
        <taxon>Pseudomonadota</taxon>
        <taxon>Betaproteobacteria</taxon>
        <taxon>Burkholderiales</taxon>
        <taxon>Sphaerotilaceae</taxon>
        <taxon>Caldimonas</taxon>
    </lineage>
</organism>
<keyword evidence="7" id="KW-1185">Reference proteome</keyword>
<feature type="compositionally biased region" description="Low complexity" evidence="3">
    <location>
        <begin position="293"/>
        <end position="308"/>
    </location>
</feature>
<evidence type="ECO:0000256" key="4">
    <source>
        <dbReference type="SAM" id="Phobius"/>
    </source>
</evidence>
<sequence length="308" mass="33081">MKLSDLKLGARLGAGFAVILVLALAVAALSIARLNSIGEMQKQMSERATLNALAMQWQGETGVNLARTLAIAKSGGLQSLSDYLQPLMRQTTERISGLQKEIESRTMTDEGKRLMKEVAEHRKAYIATRNEIFEMLKNGDMIGAGPLVDSKLVPMSAAYLDAIGAYAKRQHDRNAAVEQDMAASIQQAQVWLAALSVASLVLGALLAWAITRSVTRPLHQAVAAADIIAKGDLTQEVVVNRKDELGHLLSALSAMQNQLRAVVSRIRQSTDSISTASAEIATGNQDLSSRTEQAASSLQQTASSMEQL</sequence>
<feature type="transmembrane region" description="Helical" evidence="4">
    <location>
        <begin position="190"/>
        <end position="210"/>
    </location>
</feature>
<evidence type="ECO:0000313" key="7">
    <source>
        <dbReference type="Proteomes" id="UP000238605"/>
    </source>
</evidence>
<dbReference type="PANTHER" id="PTHR43531">
    <property type="entry name" value="PROTEIN ICFG"/>
    <property type="match status" value="1"/>
</dbReference>
<dbReference type="PROSITE" id="PS50885">
    <property type="entry name" value="HAMP"/>
    <property type="match status" value="1"/>
</dbReference>
<dbReference type="Pfam" id="PF00672">
    <property type="entry name" value="HAMP"/>
    <property type="match status" value="1"/>
</dbReference>
<feature type="domain" description="HAMP" evidence="5">
    <location>
        <begin position="212"/>
        <end position="264"/>
    </location>
</feature>
<reference evidence="6 7" key="1">
    <citation type="submission" date="2018-02" db="EMBL/GenBank/DDBJ databases">
        <title>Reclassifiation of [Polyangium] brachysporum DSM 7029 as Guopingzhaonella breviflexa gen. nov., sp. nov., a member of the family Comamonadaceae.</title>
        <authorList>
            <person name="Tang B."/>
        </authorList>
    </citation>
    <scope>NUCLEOTIDE SEQUENCE [LARGE SCALE GENOMIC DNA]</scope>
    <source>
        <strain evidence="6 7">BCRC 80649</strain>
    </source>
</reference>
<dbReference type="PANTHER" id="PTHR43531:SF11">
    <property type="entry name" value="METHYL-ACCEPTING CHEMOTAXIS PROTEIN 3"/>
    <property type="match status" value="1"/>
</dbReference>
<dbReference type="CDD" id="cd19411">
    <property type="entry name" value="MCP2201-like_sensor"/>
    <property type="match status" value="1"/>
</dbReference>
<evidence type="ECO:0000313" key="6">
    <source>
        <dbReference type="EMBL" id="PPE64874.1"/>
    </source>
</evidence>
<dbReference type="Pfam" id="PF12729">
    <property type="entry name" value="4HB_MCP_1"/>
    <property type="match status" value="1"/>
</dbReference>
<dbReference type="GO" id="GO:0006935">
    <property type="term" value="P:chemotaxis"/>
    <property type="evidence" value="ECO:0007669"/>
    <property type="project" value="UniProtKB-KW"/>
</dbReference>
<evidence type="ECO:0000256" key="3">
    <source>
        <dbReference type="SAM" id="MobiDB-lite"/>
    </source>
</evidence>
<dbReference type="InterPro" id="IPR047347">
    <property type="entry name" value="YvaQ-like_sensor"/>
</dbReference>
<comment type="caution">
    <text evidence="6">The sequence shown here is derived from an EMBL/GenBank/DDBJ whole genome shotgun (WGS) entry which is preliminary data.</text>
</comment>
<dbReference type="CDD" id="cd06225">
    <property type="entry name" value="HAMP"/>
    <property type="match status" value="1"/>
</dbReference>
<dbReference type="GO" id="GO:0007165">
    <property type="term" value="P:signal transduction"/>
    <property type="evidence" value="ECO:0007669"/>
    <property type="project" value="InterPro"/>
</dbReference>
<dbReference type="Gene3D" id="6.10.340.10">
    <property type="match status" value="1"/>
</dbReference>
<dbReference type="GO" id="GO:0005886">
    <property type="term" value="C:plasma membrane"/>
    <property type="evidence" value="ECO:0007669"/>
    <property type="project" value="TreeGrafter"/>
</dbReference>
<feature type="region of interest" description="Disordered" evidence="3">
    <location>
        <begin position="284"/>
        <end position="308"/>
    </location>
</feature>
<evidence type="ECO:0000259" key="5">
    <source>
        <dbReference type="PROSITE" id="PS50885"/>
    </source>
</evidence>
<evidence type="ECO:0000256" key="1">
    <source>
        <dbReference type="ARBA" id="ARBA00022500"/>
    </source>
</evidence>
<dbReference type="SMART" id="SM00304">
    <property type="entry name" value="HAMP"/>
    <property type="match status" value="1"/>
</dbReference>
<dbReference type="InterPro" id="IPR024478">
    <property type="entry name" value="HlyB_4HB_MCP"/>
</dbReference>
<feature type="non-terminal residue" evidence="6">
    <location>
        <position position="308"/>
    </location>
</feature>
<accession>A0A2S5SQ96</accession>
<comment type="similarity">
    <text evidence="2">Belongs to the methyl-accepting chemotaxis (MCP) protein family.</text>
</comment>
<dbReference type="RefSeq" id="WP_146076115.1">
    <property type="nucleotide sequence ID" value="NZ_PSNX01000026.1"/>
</dbReference>
<name>A0A2S5SQ96_9BURK</name>
<dbReference type="SUPFAM" id="SSF158472">
    <property type="entry name" value="HAMP domain-like"/>
    <property type="match status" value="1"/>
</dbReference>
<dbReference type="OrthoDB" id="9763018at2"/>
<evidence type="ECO:0000256" key="2">
    <source>
        <dbReference type="ARBA" id="ARBA00029447"/>
    </source>
</evidence>
<dbReference type="PRINTS" id="PR00260">
    <property type="entry name" value="CHEMTRNSDUCR"/>
</dbReference>
<protein>
    <recommendedName>
        <fullName evidence="5">HAMP domain-containing protein</fullName>
    </recommendedName>
</protein>
<feature type="transmembrane region" description="Helical" evidence="4">
    <location>
        <begin position="12"/>
        <end position="34"/>
    </location>
</feature>
<gene>
    <name evidence="6" type="ORF">C1704_17300</name>
</gene>
<keyword evidence="1" id="KW-0145">Chemotaxis</keyword>
<keyword evidence="4" id="KW-0472">Membrane</keyword>
<keyword evidence="4" id="KW-0812">Transmembrane</keyword>
<dbReference type="GO" id="GO:0004888">
    <property type="term" value="F:transmembrane signaling receptor activity"/>
    <property type="evidence" value="ECO:0007669"/>
    <property type="project" value="InterPro"/>
</dbReference>
<dbReference type="InterPro" id="IPR003660">
    <property type="entry name" value="HAMP_dom"/>
</dbReference>
<dbReference type="InterPro" id="IPR004090">
    <property type="entry name" value="Chemotax_Me-accpt_rcpt"/>
</dbReference>
<keyword evidence="4" id="KW-1133">Transmembrane helix</keyword>
<dbReference type="AlphaFoldDB" id="A0A2S5SQ96"/>
<dbReference type="Proteomes" id="UP000238605">
    <property type="component" value="Unassembled WGS sequence"/>
</dbReference>
<proteinExistence type="inferred from homology"/>